<dbReference type="InterPro" id="IPR036388">
    <property type="entry name" value="WH-like_DNA-bd_sf"/>
</dbReference>
<reference evidence="5 7" key="1">
    <citation type="submission" date="2016-10" db="EMBL/GenBank/DDBJ databases">
        <authorList>
            <person name="Varghese N."/>
            <person name="Submissions S."/>
        </authorList>
    </citation>
    <scope>NUCLEOTIDE SEQUENCE [LARGE SCALE GENOMIC DNA]</scope>
    <source>
        <strain evidence="5 7">NLAE-zl-C224</strain>
    </source>
</reference>
<dbReference type="InterPro" id="IPR007394">
    <property type="entry name" value="UPF0122"/>
</dbReference>
<dbReference type="SUPFAM" id="SSF88659">
    <property type="entry name" value="Sigma3 and sigma4 domains of RNA polymerase sigma factors"/>
    <property type="match status" value="1"/>
</dbReference>
<dbReference type="Pfam" id="PF04297">
    <property type="entry name" value="UPF0122"/>
    <property type="match status" value="1"/>
</dbReference>
<comment type="function">
    <text evidence="2 3">Might take part in the signal recognition particle (SRP) pathway. This is inferred from the conservation of its genetic proximity to ftsY/ffh. May be a regulatory protein.</text>
</comment>
<dbReference type="OrthoDB" id="6392at2"/>
<dbReference type="STRING" id="1494.SAMN05216497_10451"/>
<dbReference type="Proteomes" id="UP000250223">
    <property type="component" value="Unassembled WGS sequence"/>
</dbReference>
<dbReference type="PANTHER" id="PTHR40083">
    <property type="entry name" value="UPF0122 PROTEIN CBO2450/CLC_2298"/>
    <property type="match status" value="1"/>
</dbReference>
<dbReference type="GO" id="GO:0003677">
    <property type="term" value="F:DNA binding"/>
    <property type="evidence" value="ECO:0007669"/>
    <property type="project" value="UniProtKB-KW"/>
</dbReference>
<dbReference type="Proteomes" id="UP000198811">
    <property type="component" value="Unassembled WGS sequence"/>
</dbReference>
<evidence type="ECO:0000313" key="5">
    <source>
        <dbReference type="EMBL" id="SDK99764.1"/>
    </source>
</evidence>
<dbReference type="Gene3D" id="1.10.10.10">
    <property type="entry name" value="Winged helix-like DNA-binding domain superfamily/Winged helix DNA-binding domain"/>
    <property type="match status" value="1"/>
</dbReference>
<dbReference type="InterPro" id="IPR013324">
    <property type="entry name" value="RNA_pol_sigma_r3/r4-like"/>
</dbReference>
<proteinExistence type="inferred from homology"/>
<keyword evidence="6" id="KW-0238">DNA-binding</keyword>
<evidence type="ECO:0000256" key="2">
    <source>
        <dbReference type="ARBA" id="ARBA00024764"/>
    </source>
</evidence>
<organism evidence="6 8">
    <name type="scientific">Clostridium cochlearium</name>
    <dbReference type="NCBI Taxonomy" id="1494"/>
    <lineage>
        <taxon>Bacteria</taxon>
        <taxon>Bacillati</taxon>
        <taxon>Bacillota</taxon>
        <taxon>Clostridia</taxon>
        <taxon>Eubacteriales</taxon>
        <taxon>Clostridiaceae</taxon>
        <taxon>Clostridium</taxon>
    </lineage>
</organism>
<feature type="coiled-coil region" evidence="4">
    <location>
        <begin position="81"/>
        <end position="113"/>
    </location>
</feature>
<protein>
    <recommendedName>
        <fullName evidence="3">UPF0122 protein NCTC13028_00440</fullName>
    </recommendedName>
</protein>
<dbReference type="NCBIfam" id="NF001072">
    <property type="entry name" value="PRK00118.2-2"/>
    <property type="match status" value="1"/>
</dbReference>
<evidence type="ECO:0000313" key="8">
    <source>
        <dbReference type="Proteomes" id="UP000250223"/>
    </source>
</evidence>
<sequence>MEEKIEMSMLLDFYGILLTDKQRGIMNLYCNEDFSLAEISEHTKTSRQAVHDIIKRCGKLLKGYEEKLKLMDKHINNIKVKKDMLNKLDYLKENCKEEKLQKLIEELNNELNNSLGG</sequence>
<evidence type="ECO:0000256" key="3">
    <source>
        <dbReference type="HAMAP-Rule" id="MF_00245"/>
    </source>
</evidence>
<dbReference type="PANTHER" id="PTHR40083:SF1">
    <property type="entry name" value="UPF0122 PROTEIN YLXM"/>
    <property type="match status" value="1"/>
</dbReference>
<evidence type="ECO:0000256" key="1">
    <source>
        <dbReference type="ARBA" id="ARBA00008720"/>
    </source>
</evidence>
<dbReference type="NCBIfam" id="NF045758">
    <property type="entry name" value="YlxM"/>
    <property type="match status" value="1"/>
</dbReference>
<gene>
    <name evidence="6" type="ORF">NCTC13028_00440</name>
    <name evidence="5" type="ORF">SAMN05216497_10451</name>
</gene>
<dbReference type="EMBL" id="UAWC01000001">
    <property type="protein sequence ID" value="SQB33447.1"/>
    <property type="molecule type" value="Genomic_DNA"/>
</dbReference>
<dbReference type="InterPro" id="IPR054831">
    <property type="entry name" value="UPF0122_fam_protein"/>
</dbReference>
<comment type="similarity">
    <text evidence="1 3">Belongs to the UPF0122 family.</text>
</comment>
<keyword evidence="4" id="KW-0175">Coiled coil</keyword>
<dbReference type="AlphaFoldDB" id="A0A1G9GGH9"/>
<evidence type="ECO:0000256" key="4">
    <source>
        <dbReference type="SAM" id="Coils"/>
    </source>
</evidence>
<keyword evidence="7" id="KW-1185">Reference proteome</keyword>
<name>A0A1G9GGH9_CLOCO</name>
<evidence type="ECO:0000313" key="7">
    <source>
        <dbReference type="Proteomes" id="UP000198811"/>
    </source>
</evidence>
<dbReference type="HAMAP" id="MF_00245">
    <property type="entry name" value="UPF0122"/>
    <property type="match status" value="1"/>
</dbReference>
<accession>A0A1G9GGH9</accession>
<reference evidence="6 8" key="2">
    <citation type="submission" date="2018-06" db="EMBL/GenBank/DDBJ databases">
        <authorList>
            <consortium name="Pathogen Informatics"/>
            <person name="Doyle S."/>
        </authorList>
    </citation>
    <scope>NUCLEOTIDE SEQUENCE [LARGE SCALE GENOMIC DNA]</scope>
    <source>
        <strain evidence="6 8">NCTC13028</strain>
    </source>
</reference>
<dbReference type="RefSeq" id="WP_089864130.1">
    <property type="nucleotide sequence ID" value="NZ_CP173238.1"/>
</dbReference>
<evidence type="ECO:0000313" key="6">
    <source>
        <dbReference type="EMBL" id="SQB33447.1"/>
    </source>
</evidence>
<dbReference type="EMBL" id="FNGL01000004">
    <property type="protein sequence ID" value="SDK99764.1"/>
    <property type="molecule type" value="Genomic_DNA"/>
</dbReference>